<keyword evidence="2" id="KW-0645">Protease</keyword>
<organism evidence="3 4">
    <name type="scientific">Actinoplanes lobatus</name>
    <dbReference type="NCBI Taxonomy" id="113568"/>
    <lineage>
        <taxon>Bacteria</taxon>
        <taxon>Bacillati</taxon>
        <taxon>Actinomycetota</taxon>
        <taxon>Actinomycetes</taxon>
        <taxon>Micromonosporales</taxon>
        <taxon>Micromonosporaceae</taxon>
        <taxon>Actinoplanes</taxon>
    </lineage>
</organism>
<evidence type="ECO:0000313" key="5">
    <source>
        <dbReference type="Proteomes" id="UP000631312"/>
    </source>
</evidence>
<dbReference type="EMBL" id="BOMP01000119">
    <property type="protein sequence ID" value="GIE44130.1"/>
    <property type="molecule type" value="Genomic_DNA"/>
</dbReference>
<dbReference type="Proteomes" id="UP000590511">
    <property type="component" value="Unassembled WGS sequence"/>
</dbReference>
<dbReference type="SUPFAM" id="SSF50494">
    <property type="entry name" value="Trypsin-like serine proteases"/>
    <property type="match status" value="1"/>
</dbReference>
<keyword evidence="2" id="KW-0378">Hydrolase</keyword>
<keyword evidence="1" id="KW-0732">Signal</keyword>
<evidence type="ECO:0000313" key="2">
    <source>
        <dbReference type="EMBL" id="GIE44130.1"/>
    </source>
</evidence>
<reference evidence="2 5" key="2">
    <citation type="submission" date="2021-01" db="EMBL/GenBank/DDBJ databases">
        <title>Whole genome shotgun sequence of Actinoplanes lobatus NBRC 12513.</title>
        <authorList>
            <person name="Komaki H."/>
            <person name="Tamura T."/>
        </authorList>
    </citation>
    <scope>NUCLEOTIDE SEQUENCE [LARGE SCALE GENOMIC DNA]</scope>
    <source>
        <strain evidence="2 5">NBRC 12513</strain>
    </source>
</reference>
<dbReference type="InterPro" id="IPR043504">
    <property type="entry name" value="Peptidase_S1_PA_chymotrypsin"/>
</dbReference>
<keyword evidence="5" id="KW-1185">Reference proteome</keyword>
<dbReference type="Pfam" id="PF13365">
    <property type="entry name" value="Trypsin_2"/>
    <property type="match status" value="1"/>
</dbReference>
<gene>
    <name evidence="2" type="ORF">Alo02nite_70280</name>
    <name evidence="3" type="ORF">BJ964_006262</name>
</gene>
<comment type="caution">
    <text evidence="3">The sequence shown here is derived from an EMBL/GenBank/DDBJ whole genome shotgun (WGS) entry which is preliminary data.</text>
</comment>
<dbReference type="Proteomes" id="UP000631312">
    <property type="component" value="Unassembled WGS sequence"/>
</dbReference>
<dbReference type="AlphaFoldDB" id="A0A7W7MJ75"/>
<sequence length="281" mass="29041">MRFRRASAFGVTTLAAIAGILTGPAAPAQAAAPAPTAVAVTLANTIALSNCSAALVRFPTSVSTDSAMMLTNGHCYEGGFIAAGRVIQNVASTRTGTLLNSSGGSVARVRANRVLYATMTGNDVTLYRLNTTFAALSSSYGATPLTISAAHPAAGTSIAIPSGYWKRVWNCSIDGFVTTLREDTWTWKDSVRYDAGCDTIGGTSGSPIVSTSTGELIGINNTGNEDGGRCTLNNPCEVSASGVVTVLPGRSYGQQTYWFTTCLNSSRAIDLTVSGCLLTKP</sequence>
<evidence type="ECO:0000256" key="1">
    <source>
        <dbReference type="SAM" id="SignalP"/>
    </source>
</evidence>
<dbReference type="GO" id="GO:0006508">
    <property type="term" value="P:proteolysis"/>
    <property type="evidence" value="ECO:0007669"/>
    <property type="project" value="UniProtKB-KW"/>
</dbReference>
<dbReference type="Gene3D" id="2.40.10.10">
    <property type="entry name" value="Trypsin-like serine proteases"/>
    <property type="match status" value="2"/>
</dbReference>
<dbReference type="EMBL" id="JACHNC010000001">
    <property type="protein sequence ID" value="MBB4752101.1"/>
    <property type="molecule type" value="Genomic_DNA"/>
</dbReference>
<feature type="signal peptide" evidence="1">
    <location>
        <begin position="1"/>
        <end position="30"/>
    </location>
</feature>
<dbReference type="RefSeq" id="WP_188124022.1">
    <property type="nucleotide sequence ID" value="NZ_BOMP01000119.1"/>
</dbReference>
<dbReference type="InterPro" id="IPR009003">
    <property type="entry name" value="Peptidase_S1_PA"/>
</dbReference>
<evidence type="ECO:0000313" key="4">
    <source>
        <dbReference type="Proteomes" id="UP000590511"/>
    </source>
</evidence>
<feature type="chain" id="PRO_5030618707" evidence="1">
    <location>
        <begin position="31"/>
        <end position="281"/>
    </location>
</feature>
<evidence type="ECO:0000313" key="3">
    <source>
        <dbReference type="EMBL" id="MBB4752101.1"/>
    </source>
</evidence>
<name>A0A7W7MJ75_9ACTN</name>
<protein>
    <submittedName>
        <fullName evidence="2">Serine protease</fullName>
    </submittedName>
    <submittedName>
        <fullName evidence="3">V8-like Glu-specific endopeptidase</fullName>
    </submittedName>
</protein>
<proteinExistence type="predicted"/>
<reference evidence="3 4" key="1">
    <citation type="submission" date="2020-08" db="EMBL/GenBank/DDBJ databases">
        <title>Sequencing the genomes of 1000 actinobacteria strains.</title>
        <authorList>
            <person name="Klenk H.-P."/>
        </authorList>
    </citation>
    <scope>NUCLEOTIDE SEQUENCE [LARGE SCALE GENOMIC DNA]</scope>
    <source>
        <strain evidence="3 4">DSM 43150</strain>
    </source>
</reference>
<dbReference type="GO" id="GO:0008233">
    <property type="term" value="F:peptidase activity"/>
    <property type="evidence" value="ECO:0007669"/>
    <property type="project" value="UniProtKB-KW"/>
</dbReference>
<accession>A0A7W7MJ75</accession>